<reference evidence="2 3" key="1">
    <citation type="journal article" date="2021" name="Nat. Plants">
        <title>The Taxus genome provides insights into paclitaxel biosynthesis.</title>
        <authorList>
            <person name="Xiong X."/>
            <person name="Gou J."/>
            <person name="Liao Q."/>
            <person name="Li Y."/>
            <person name="Zhou Q."/>
            <person name="Bi G."/>
            <person name="Li C."/>
            <person name="Du R."/>
            <person name="Wang X."/>
            <person name="Sun T."/>
            <person name="Guo L."/>
            <person name="Liang H."/>
            <person name="Lu P."/>
            <person name="Wu Y."/>
            <person name="Zhang Z."/>
            <person name="Ro D.K."/>
            <person name="Shang Y."/>
            <person name="Huang S."/>
            <person name="Yan J."/>
        </authorList>
    </citation>
    <scope>NUCLEOTIDE SEQUENCE [LARGE SCALE GENOMIC DNA]</scope>
    <source>
        <strain evidence="2">Ta-2019</strain>
    </source>
</reference>
<sequence>NANSIDSMGAGSIDDVLQSMGRALFRMLPKLSPRTALFRLLSKLRALFRLLPKLYALSRMLVCTLFYFISTCSISSAY</sequence>
<proteinExistence type="predicted"/>
<keyword evidence="3" id="KW-1185">Reference proteome</keyword>
<evidence type="ECO:0000313" key="3">
    <source>
        <dbReference type="Proteomes" id="UP000824469"/>
    </source>
</evidence>
<comment type="caution">
    <text evidence="2">The sequence shown here is derived from an EMBL/GenBank/DDBJ whole genome shotgun (WGS) entry which is preliminary data.</text>
</comment>
<name>A0AA38CKC7_TAXCH</name>
<keyword evidence="1" id="KW-0812">Transmembrane</keyword>
<gene>
    <name evidence="2" type="ORF">KI387_012061</name>
</gene>
<dbReference type="EMBL" id="JAHRHJ020000009">
    <property type="protein sequence ID" value="KAH9300478.1"/>
    <property type="molecule type" value="Genomic_DNA"/>
</dbReference>
<accession>A0AA38CKC7</accession>
<evidence type="ECO:0000313" key="2">
    <source>
        <dbReference type="EMBL" id="KAH9300478.1"/>
    </source>
</evidence>
<keyword evidence="1" id="KW-0472">Membrane</keyword>
<evidence type="ECO:0000256" key="1">
    <source>
        <dbReference type="SAM" id="Phobius"/>
    </source>
</evidence>
<feature type="transmembrane region" description="Helical" evidence="1">
    <location>
        <begin position="54"/>
        <end position="77"/>
    </location>
</feature>
<keyword evidence="1" id="KW-1133">Transmembrane helix</keyword>
<dbReference type="AlphaFoldDB" id="A0AA38CKC7"/>
<feature type="non-terminal residue" evidence="2">
    <location>
        <position position="78"/>
    </location>
</feature>
<protein>
    <submittedName>
        <fullName evidence="2">Uncharacterized protein</fullName>
    </submittedName>
</protein>
<feature type="non-terminal residue" evidence="2">
    <location>
        <position position="1"/>
    </location>
</feature>
<organism evidence="2 3">
    <name type="scientific">Taxus chinensis</name>
    <name type="common">Chinese yew</name>
    <name type="synonym">Taxus wallichiana var. chinensis</name>
    <dbReference type="NCBI Taxonomy" id="29808"/>
    <lineage>
        <taxon>Eukaryota</taxon>
        <taxon>Viridiplantae</taxon>
        <taxon>Streptophyta</taxon>
        <taxon>Embryophyta</taxon>
        <taxon>Tracheophyta</taxon>
        <taxon>Spermatophyta</taxon>
        <taxon>Pinopsida</taxon>
        <taxon>Pinidae</taxon>
        <taxon>Conifers II</taxon>
        <taxon>Cupressales</taxon>
        <taxon>Taxaceae</taxon>
        <taxon>Taxus</taxon>
    </lineage>
</organism>
<dbReference type="Proteomes" id="UP000824469">
    <property type="component" value="Unassembled WGS sequence"/>
</dbReference>